<organism evidence="3">
    <name type="scientific">uncultured Rubrobacteraceae bacterium</name>
    <dbReference type="NCBI Taxonomy" id="349277"/>
    <lineage>
        <taxon>Bacteria</taxon>
        <taxon>Bacillati</taxon>
        <taxon>Actinomycetota</taxon>
        <taxon>Rubrobacteria</taxon>
        <taxon>Rubrobacterales</taxon>
        <taxon>Rubrobacteraceae</taxon>
        <taxon>environmental samples</taxon>
    </lineage>
</organism>
<evidence type="ECO:0000256" key="1">
    <source>
        <dbReference type="SAM" id="Phobius"/>
    </source>
</evidence>
<name>A0A6J4NGI2_9ACTN</name>
<keyword evidence="1" id="KW-0472">Membrane</keyword>
<accession>A0A6J4NGI2</accession>
<feature type="transmembrane region" description="Helical" evidence="1">
    <location>
        <begin position="85"/>
        <end position="104"/>
    </location>
</feature>
<proteinExistence type="predicted"/>
<dbReference type="Pfam" id="PF02517">
    <property type="entry name" value="Rce1-like"/>
    <property type="match status" value="1"/>
</dbReference>
<dbReference type="EMBL" id="CADCUV010000020">
    <property type="protein sequence ID" value="CAA9387451.1"/>
    <property type="molecule type" value="Genomic_DNA"/>
</dbReference>
<keyword evidence="1" id="KW-1133">Transmembrane helix</keyword>
<feature type="transmembrane region" description="Helical" evidence="1">
    <location>
        <begin position="249"/>
        <end position="267"/>
    </location>
</feature>
<feature type="transmembrane region" description="Helical" evidence="1">
    <location>
        <begin position="293"/>
        <end position="314"/>
    </location>
</feature>
<dbReference type="InterPro" id="IPR042150">
    <property type="entry name" value="MmRce1-like"/>
</dbReference>
<evidence type="ECO:0000259" key="2">
    <source>
        <dbReference type="Pfam" id="PF02517"/>
    </source>
</evidence>
<evidence type="ECO:0000313" key="3">
    <source>
        <dbReference type="EMBL" id="CAA9387451.1"/>
    </source>
</evidence>
<dbReference type="GO" id="GO:0004175">
    <property type="term" value="F:endopeptidase activity"/>
    <property type="evidence" value="ECO:0007669"/>
    <property type="project" value="UniProtKB-ARBA"/>
</dbReference>
<gene>
    <name evidence="3" type="ORF">AVDCRST_MAG22-353</name>
</gene>
<feature type="transmembrane region" description="Helical" evidence="1">
    <location>
        <begin position="195"/>
        <end position="213"/>
    </location>
</feature>
<feature type="transmembrane region" description="Helical" evidence="1">
    <location>
        <begin position="219"/>
        <end position="242"/>
    </location>
</feature>
<keyword evidence="1" id="KW-0812">Transmembrane</keyword>
<dbReference type="GO" id="GO:0080120">
    <property type="term" value="P:CAAX-box protein maturation"/>
    <property type="evidence" value="ECO:0007669"/>
    <property type="project" value="UniProtKB-ARBA"/>
</dbReference>
<feature type="transmembrane region" description="Helical" evidence="1">
    <location>
        <begin position="16"/>
        <end position="41"/>
    </location>
</feature>
<dbReference type="InterPro" id="IPR003675">
    <property type="entry name" value="Rce1/LyrA-like_dom"/>
</dbReference>
<reference evidence="3" key="1">
    <citation type="submission" date="2020-02" db="EMBL/GenBank/DDBJ databases">
        <authorList>
            <person name="Meier V. D."/>
        </authorList>
    </citation>
    <scope>NUCLEOTIDE SEQUENCE</scope>
    <source>
        <strain evidence="3">AVDCRST_MAG22</strain>
    </source>
</reference>
<feature type="transmembrane region" description="Helical" evidence="1">
    <location>
        <begin position="125"/>
        <end position="145"/>
    </location>
</feature>
<dbReference type="PANTHER" id="PTHR35797">
    <property type="entry name" value="PROTEASE-RELATED"/>
    <property type="match status" value="1"/>
</dbReference>
<dbReference type="PANTHER" id="PTHR35797:SF1">
    <property type="entry name" value="PROTEASE"/>
    <property type="match status" value="1"/>
</dbReference>
<dbReference type="AlphaFoldDB" id="A0A6J4NGI2"/>
<sequence length="318" mass="33805">MVGWAREGMKRRPVAWFFWISLAINVAVIAVFLASGAAGAFEAALEATGLTGRTDFVSAFRLALEAPRAIPGIALSILQPLSPDIAAFVVAAGAFGLIGVRRLVRGYRFWSGAVGWRRGLRVWGVMALTFLAMSLATAGLNYLFAPPGSFEWVNVPLLSLAFPLALLASIFLDVGGVTEETGWRGFALPLLQERATPLAASLIVGVLWGVWHFPARPDILLGAYGVGGGALLLGILVVRFVVLSVVMTFFYNRVGGSTLIAIAMHGLHNDSVFLQGRISAEGLRPYVVSELTLLAPIAAVACVLLLCTGSRLGLEEDK</sequence>
<protein>
    <recommendedName>
        <fullName evidence="2">CAAX prenyl protease 2/Lysostaphin resistance protein A-like domain-containing protein</fullName>
    </recommendedName>
</protein>
<feature type="transmembrane region" description="Helical" evidence="1">
    <location>
        <begin position="157"/>
        <end position="174"/>
    </location>
</feature>
<feature type="domain" description="CAAX prenyl protease 2/Lysostaphin resistance protein A-like" evidence="2">
    <location>
        <begin position="167"/>
        <end position="269"/>
    </location>
</feature>